<accession>A0AAN9PCM6</accession>
<sequence length="109" mass="12059">MASRALLRAGSDRRCIGTDKERLLAGFQWEGHMNELNTYQNERDPKTDALPPALYTMRRDAVGSISTLTQMASLPTCSRDSLACEPHVLLLLDPHVHAISTPISNCNSH</sequence>
<protein>
    <submittedName>
        <fullName evidence="1">Uncharacterized protein</fullName>
    </submittedName>
</protein>
<evidence type="ECO:0000313" key="2">
    <source>
        <dbReference type="Proteomes" id="UP001359559"/>
    </source>
</evidence>
<dbReference type="AlphaFoldDB" id="A0AAN9PCM6"/>
<comment type="caution">
    <text evidence="1">The sequence shown here is derived from an EMBL/GenBank/DDBJ whole genome shotgun (WGS) entry which is preliminary data.</text>
</comment>
<gene>
    <name evidence="1" type="ORF">RJT34_16792</name>
</gene>
<dbReference type="Proteomes" id="UP001359559">
    <property type="component" value="Unassembled WGS sequence"/>
</dbReference>
<dbReference type="EMBL" id="JAYKXN010000004">
    <property type="protein sequence ID" value="KAK7293913.1"/>
    <property type="molecule type" value="Genomic_DNA"/>
</dbReference>
<organism evidence="1 2">
    <name type="scientific">Clitoria ternatea</name>
    <name type="common">Butterfly pea</name>
    <dbReference type="NCBI Taxonomy" id="43366"/>
    <lineage>
        <taxon>Eukaryota</taxon>
        <taxon>Viridiplantae</taxon>
        <taxon>Streptophyta</taxon>
        <taxon>Embryophyta</taxon>
        <taxon>Tracheophyta</taxon>
        <taxon>Spermatophyta</taxon>
        <taxon>Magnoliopsida</taxon>
        <taxon>eudicotyledons</taxon>
        <taxon>Gunneridae</taxon>
        <taxon>Pentapetalae</taxon>
        <taxon>rosids</taxon>
        <taxon>fabids</taxon>
        <taxon>Fabales</taxon>
        <taxon>Fabaceae</taxon>
        <taxon>Papilionoideae</taxon>
        <taxon>50 kb inversion clade</taxon>
        <taxon>NPAAA clade</taxon>
        <taxon>indigoferoid/millettioid clade</taxon>
        <taxon>Phaseoleae</taxon>
        <taxon>Clitoria</taxon>
    </lineage>
</organism>
<proteinExistence type="predicted"/>
<evidence type="ECO:0000313" key="1">
    <source>
        <dbReference type="EMBL" id="KAK7293913.1"/>
    </source>
</evidence>
<reference evidence="1 2" key="1">
    <citation type="submission" date="2024-01" db="EMBL/GenBank/DDBJ databases">
        <title>The genomes of 5 underutilized Papilionoideae crops provide insights into root nodulation and disease resistance.</title>
        <authorList>
            <person name="Yuan L."/>
        </authorList>
    </citation>
    <scope>NUCLEOTIDE SEQUENCE [LARGE SCALE GENOMIC DNA]</scope>
    <source>
        <strain evidence="1">LY-2023</strain>
        <tissue evidence="1">Leaf</tissue>
    </source>
</reference>
<keyword evidence="2" id="KW-1185">Reference proteome</keyword>
<name>A0AAN9PCM6_CLITE</name>